<dbReference type="EC" id="3.1.21.4" evidence="1"/>
<gene>
    <name evidence="1" type="primary">sfaNIR</name>
</gene>
<proteinExistence type="predicted"/>
<dbReference type="AlphaFoldDB" id="A0A0A0U8P1"/>
<keyword evidence="1" id="KW-0255">Endonuclease</keyword>
<evidence type="ECO:0000313" key="1">
    <source>
        <dbReference type="EMBL" id="AIW39652.1"/>
    </source>
</evidence>
<name>A0A0A0U8P1_ENTFL</name>
<dbReference type="EMBL" id="KM245043">
    <property type="protein sequence ID" value="AIW39652.1"/>
    <property type="molecule type" value="Genomic_DNA"/>
</dbReference>
<dbReference type="InterPro" id="IPR018573">
    <property type="entry name" value="Restrct_endonuc_II_AlwI"/>
</dbReference>
<dbReference type="GO" id="GO:0009036">
    <property type="term" value="F:type II site-specific deoxyribonuclease activity"/>
    <property type="evidence" value="ECO:0007669"/>
    <property type="project" value="UniProtKB-EC"/>
</dbReference>
<organism evidence="1">
    <name type="scientific">Enterococcus faecalis</name>
    <name type="common">Streptococcus faecalis</name>
    <dbReference type="NCBI Taxonomy" id="1351"/>
    <lineage>
        <taxon>Bacteria</taxon>
        <taxon>Bacillati</taxon>
        <taxon>Bacillota</taxon>
        <taxon>Bacilli</taxon>
        <taxon>Lactobacillales</taxon>
        <taxon>Enterococcaceae</taxon>
        <taxon>Enterococcus</taxon>
    </lineage>
</organism>
<accession>A0A0A0U8P1</accession>
<keyword evidence="1" id="KW-0378">Hydrolase</keyword>
<reference evidence="1" key="1">
    <citation type="submission" date="2014-07" db="EMBL/GenBank/DDBJ databases">
        <authorList>
            <person name="Furmanek-Blaszk B."/>
        </authorList>
    </citation>
    <scope>NUCLEOTIDE SEQUENCE</scope>
    <source>
        <strain evidence="1">NEB215</strain>
    </source>
</reference>
<keyword evidence="1" id="KW-0540">Nuclease</keyword>
<dbReference type="Pfam" id="PF09491">
    <property type="entry name" value="RE_AlwI"/>
    <property type="match status" value="1"/>
</dbReference>
<dbReference type="REBASE" id="1652">
    <property type="entry name" value="SfaNI"/>
</dbReference>
<sequence>MKLKKSAKTFNLGDTSFRRQTLIDDYKLILPFLQENNLEYSEWNNVAQAEFYNKIMKNTNLFSRNKEEDFSKRGRTLTSALVKIGLTNKKRRLSKVAINWLNNNNLAPTIIEKTLGIDINNLLFTRQLLKLRIYDSLGLNYFYPFRVALELVKKYKNIPQQDFLTLVHLIQPDFDNLKIRAIINDYQKVAHNDEVFSEFLDRNFPDGHSNFTAEELFSIKPLNRNQFNLLFTNGKTSSSQTVYFDFVMYLLQFKENKTLENLTPLIQLSKDNRIKTAFGFGKTIFNKAENIEDFLEKNIDNVLLSDDNSQIYHQFVLSKKDDIVKEYKDMTKRTFNLSGLFDFSNGLVNATNQDIFSIIFEDMILAGEEEYSNYEQNLDYPFYQETSITQILDLDEYKIIPLIQSLLKVKSAFQIENAVAKQKEAKFRQFIFTEFPREKIIELLSLFAIRDDENIKAQVSELATVPTIYEYIVAIAWFYISKEEFFITKSLNLTLDGNMRPLSHATGGSGDIVINYKKLTLMLEVTLMNSQAQKRGEWEPVLRHATNLTVEKSPKNVITIFIADELDTNTINLWHAVASVPLKSSNKDEFAELVKIFPLENSKLLDMLKNDYNEQKLLTTIDKYYKQLAGNFNIHWREDILTQAEINI</sequence>
<protein>
    <submittedName>
        <fullName evidence="1">Restriction endonuclease</fullName>
        <ecNumber evidence="1">3.1.21.4</ecNumber>
    </submittedName>
</protein>
<dbReference type="Gene3D" id="3.40.91.50">
    <property type="match status" value="1"/>
</dbReference>